<dbReference type="EMBL" id="JAUQSY010000010">
    <property type="protein sequence ID" value="MDO7876315.1"/>
    <property type="molecule type" value="Genomic_DNA"/>
</dbReference>
<keyword evidence="2" id="KW-1185">Reference proteome</keyword>
<proteinExistence type="predicted"/>
<protein>
    <recommendedName>
        <fullName evidence="3">WD40 repeat domain-containing protein</fullName>
    </recommendedName>
</protein>
<sequence>MSSLSHRLTDPHSANSVTITLAGASLTVATGRPGKERTTTKTFGTPAEARQQFEKREWEALKKGFVLHQPTSPAGEPHLHYYLGKGYTGCLSFVGTPTGIYVYQNGWDNTSAQPVDYLLRLDAAGTLLATIALPKILPWDLHYNAPANRLLLDVDHFIYDYDLATGQFRQLAAPGSGPGIHWTSFVAVSATVQAFAAEPTLHLQTLAGQPLVEIPYRTDLVNGSSVFAAALSKSGQQLALHTRFGEIQLLDTADGRLQSTITGNFTRIARLEFAANDTMLVVHAPWERGPLLFFEVATGRALAFPSLALPDNPQDFCFNSDESRLVVLHRDTAWVYDFTGKKLLRSFHLYHTVKRAQARFVGDALGVRTDYGCFSLYAV</sequence>
<evidence type="ECO:0000313" key="1">
    <source>
        <dbReference type="EMBL" id="MDO7876315.1"/>
    </source>
</evidence>
<gene>
    <name evidence="1" type="ORF">Q5H93_16340</name>
</gene>
<dbReference type="Gene3D" id="2.130.10.10">
    <property type="entry name" value="YVTN repeat-like/Quinoprotein amine dehydrogenase"/>
    <property type="match status" value="1"/>
</dbReference>
<evidence type="ECO:0000313" key="2">
    <source>
        <dbReference type="Proteomes" id="UP001176429"/>
    </source>
</evidence>
<dbReference type="InterPro" id="IPR015943">
    <property type="entry name" value="WD40/YVTN_repeat-like_dom_sf"/>
</dbReference>
<dbReference type="SUPFAM" id="SSF69322">
    <property type="entry name" value="Tricorn protease domain 2"/>
    <property type="match status" value="1"/>
</dbReference>
<dbReference type="Proteomes" id="UP001176429">
    <property type="component" value="Unassembled WGS sequence"/>
</dbReference>
<name>A0ABT9BDH2_9BACT</name>
<reference evidence="1" key="1">
    <citation type="submission" date="2023-07" db="EMBL/GenBank/DDBJ databases">
        <authorList>
            <person name="Kim M.K."/>
        </authorList>
    </citation>
    <scope>NUCLEOTIDE SEQUENCE</scope>
    <source>
        <strain evidence="1">ASUV-10-1</strain>
    </source>
</reference>
<organism evidence="1 2">
    <name type="scientific">Hymenobacter aranciens</name>
    <dbReference type="NCBI Taxonomy" id="3063996"/>
    <lineage>
        <taxon>Bacteria</taxon>
        <taxon>Pseudomonadati</taxon>
        <taxon>Bacteroidota</taxon>
        <taxon>Cytophagia</taxon>
        <taxon>Cytophagales</taxon>
        <taxon>Hymenobacteraceae</taxon>
        <taxon>Hymenobacter</taxon>
    </lineage>
</organism>
<evidence type="ECO:0008006" key="3">
    <source>
        <dbReference type="Google" id="ProtNLM"/>
    </source>
</evidence>
<accession>A0ABT9BDH2</accession>
<dbReference type="RefSeq" id="WP_305007669.1">
    <property type="nucleotide sequence ID" value="NZ_JAUQSY010000010.1"/>
</dbReference>
<comment type="caution">
    <text evidence="1">The sequence shown here is derived from an EMBL/GenBank/DDBJ whole genome shotgun (WGS) entry which is preliminary data.</text>
</comment>